<organism evidence="1 2">
    <name type="scientific">Mycena chlorophos</name>
    <name type="common">Agaric fungus</name>
    <name type="synonym">Agaricus chlorophos</name>
    <dbReference type="NCBI Taxonomy" id="658473"/>
    <lineage>
        <taxon>Eukaryota</taxon>
        <taxon>Fungi</taxon>
        <taxon>Dikarya</taxon>
        <taxon>Basidiomycota</taxon>
        <taxon>Agaricomycotina</taxon>
        <taxon>Agaricomycetes</taxon>
        <taxon>Agaricomycetidae</taxon>
        <taxon>Agaricales</taxon>
        <taxon>Marasmiineae</taxon>
        <taxon>Mycenaceae</taxon>
        <taxon>Mycena</taxon>
    </lineage>
</organism>
<gene>
    <name evidence="1" type="ORF">MCHLO_10303</name>
</gene>
<accession>A0ABQ0LQF5</accession>
<sequence length="319" mass="35887">MSFLRRTQLLRAPTWQSLPVHKPLSSCGPMTTLSTSSGPWSLHARCSALVPSAVSKLSGQAMTYRGFASASRDRKLRAQLDGLSRSHKSLLRSHRSLLRSHQYLLRSHKFLRRIVAYHSLESRLMFHPIVKKAAFTTLPIAIAIMSARSHPPLMTSLLLALDALTKNNHATSQRHDFERGTVFDVLRALTICFTSAQPVTLGPHPWSTDQNDVLVQMAKVLKLEHPRDEPMLCSRYRTALFGGNVGDALTSSTHQITIEFFLGCLRVELARRKPTKEWLDIQHMWKLLTSRPNAAATGISEDDLQACLLDFQFLDTQLE</sequence>
<dbReference type="Proteomes" id="UP000815677">
    <property type="component" value="Unassembled WGS sequence"/>
</dbReference>
<dbReference type="EMBL" id="DF848219">
    <property type="protein sequence ID" value="GAT53343.1"/>
    <property type="molecule type" value="Genomic_DNA"/>
</dbReference>
<proteinExistence type="predicted"/>
<keyword evidence="2" id="KW-1185">Reference proteome</keyword>
<protein>
    <submittedName>
        <fullName evidence="1">Uncharacterized protein</fullName>
    </submittedName>
</protein>
<evidence type="ECO:0000313" key="2">
    <source>
        <dbReference type="Proteomes" id="UP000815677"/>
    </source>
</evidence>
<name>A0ABQ0LQF5_MYCCL</name>
<reference evidence="1" key="1">
    <citation type="submission" date="2014-09" db="EMBL/GenBank/DDBJ databases">
        <title>Genome sequence of the luminous mushroom Mycena chlorophos for searching fungal bioluminescence genes.</title>
        <authorList>
            <person name="Tanaka Y."/>
            <person name="Kasuga D."/>
            <person name="Oba Y."/>
            <person name="Hase S."/>
            <person name="Sato K."/>
            <person name="Oba Y."/>
            <person name="Sakakibara Y."/>
        </authorList>
    </citation>
    <scope>NUCLEOTIDE SEQUENCE</scope>
</reference>
<evidence type="ECO:0000313" key="1">
    <source>
        <dbReference type="EMBL" id="GAT53343.1"/>
    </source>
</evidence>